<evidence type="ECO:0000313" key="8">
    <source>
        <dbReference type="Proteomes" id="UP001183246"/>
    </source>
</evidence>
<dbReference type="PANTHER" id="PTHR11764:SF20">
    <property type="entry name" value="LANOSTEROL SYNTHASE"/>
    <property type="match status" value="1"/>
</dbReference>
<dbReference type="Pfam" id="PF13243">
    <property type="entry name" value="SQHop_cyclase_C"/>
    <property type="match status" value="1"/>
</dbReference>
<evidence type="ECO:0000256" key="4">
    <source>
        <dbReference type="ARBA" id="ARBA00022737"/>
    </source>
</evidence>
<dbReference type="CDD" id="cd00688">
    <property type="entry name" value="ISOPREN_C2_like"/>
    <property type="match status" value="1"/>
</dbReference>
<dbReference type="InterPro" id="IPR018333">
    <property type="entry name" value="Squalene_cyclase"/>
</dbReference>
<proteinExistence type="inferred from homology"/>
<comment type="caution">
    <text evidence="7">The sequence shown here is derived from an EMBL/GenBank/DDBJ whole genome shotgun (WGS) entry which is preliminary data.</text>
</comment>
<dbReference type="InterPro" id="IPR032697">
    <property type="entry name" value="SQ_cyclase_N"/>
</dbReference>
<evidence type="ECO:0000256" key="2">
    <source>
        <dbReference type="ARBA" id="ARBA00009755"/>
    </source>
</evidence>
<evidence type="ECO:0000313" key="7">
    <source>
        <dbReference type="EMBL" id="MDT0341308.1"/>
    </source>
</evidence>
<keyword evidence="8" id="KW-1185">Reference proteome</keyword>
<keyword evidence="3" id="KW-0479">Metal-binding</keyword>
<gene>
    <name evidence="7" type="ORF">RM590_01350</name>
</gene>
<protein>
    <submittedName>
        <fullName evidence="7">Prenyltransferase/squalene oxidase repeat-containing protein</fullName>
    </submittedName>
</protein>
<evidence type="ECO:0000256" key="3">
    <source>
        <dbReference type="ARBA" id="ARBA00022723"/>
    </source>
</evidence>
<dbReference type="InterPro" id="IPR008930">
    <property type="entry name" value="Terpenoid_cyclase/PrenylTrfase"/>
</dbReference>
<organism evidence="7 8">
    <name type="scientific">Streptomyces litchfieldiae</name>
    <dbReference type="NCBI Taxonomy" id="3075543"/>
    <lineage>
        <taxon>Bacteria</taxon>
        <taxon>Bacillati</taxon>
        <taxon>Actinomycetota</taxon>
        <taxon>Actinomycetes</taxon>
        <taxon>Kitasatosporales</taxon>
        <taxon>Streptomycetaceae</taxon>
        <taxon>Streptomyces</taxon>
    </lineage>
</organism>
<sequence length="569" mass="59870">MPEQESRERRIARAAERCATALFDGQRPDGTWPNPRPPAAVGTAAAVLALCLADRGRSAGLIGDGARWLIRHRNADGGWGLLTGSPSDPMATSLAVAALHLAEPGRAAAEVADGLALLESWGGVRGLSDAKAWRQTGLVLSLAGLYDPAEVPRLPAEALLLPAGVRRRALSYYASGFSALSLLQLRRRPWSAVLRPVSARVAAIARDIVERSEEDEGGVGSHGSDPMLTGLICAALQVAGECPRLVRAAVGYLRSVVQPDGSWQLIHGPEVRRDDVIGAAVAGESLARAGHAADARLLRTAEWVLSRRQDRPFPVFGCPPGGWTWTGGAGWPSVYDSVPVLKFLAATGAHDTAVRAGAAWLRRRQDSRGSWSTFVRDTREANDGPCPFTTAQAVDVLVLAGASAADRAVRRALRWLTRVQRPDGSHPSTWNRGGVPATAAVLSTLTRLGLGGRPVAARARGWLLAAQLPDGSWGAGPGAEPGTAEETARATRALAECGGAVERAAAERGLDWLLAAQRPDGRWDAARVCVFTPDHGPYPDGLITQGLALGALTASQRAFRDAALSTGRA</sequence>
<dbReference type="EMBL" id="JAVREL010000001">
    <property type="protein sequence ID" value="MDT0341308.1"/>
    <property type="molecule type" value="Genomic_DNA"/>
</dbReference>
<evidence type="ECO:0000259" key="6">
    <source>
        <dbReference type="Pfam" id="PF13249"/>
    </source>
</evidence>
<reference evidence="8" key="1">
    <citation type="submission" date="2023-07" db="EMBL/GenBank/DDBJ databases">
        <title>30 novel species of actinomycetes from the DSMZ collection.</title>
        <authorList>
            <person name="Nouioui I."/>
        </authorList>
    </citation>
    <scope>NUCLEOTIDE SEQUENCE [LARGE SCALE GENOMIC DNA]</scope>
    <source>
        <strain evidence="8">DSM 44938</strain>
    </source>
</reference>
<comment type="similarity">
    <text evidence="2">Belongs to the terpene cyclase/mutase family.</text>
</comment>
<feature type="domain" description="Squalene cyclase N-terminal" evidence="6">
    <location>
        <begin position="17"/>
        <end position="164"/>
    </location>
</feature>
<dbReference type="Pfam" id="PF13249">
    <property type="entry name" value="SQHop_cyclase_N"/>
    <property type="match status" value="1"/>
</dbReference>
<dbReference type="Proteomes" id="UP001183246">
    <property type="component" value="Unassembled WGS sequence"/>
</dbReference>
<accession>A0ABU2MIV2</accession>
<feature type="domain" description="Squalene cyclase C-terminal" evidence="5">
    <location>
        <begin position="279"/>
        <end position="526"/>
    </location>
</feature>
<name>A0ABU2MIV2_9ACTN</name>
<keyword evidence="4" id="KW-0677">Repeat</keyword>
<dbReference type="PANTHER" id="PTHR11764">
    <property type="entry name" value="TERPENE CYCLASE/MUTASE FAMILY MEMBER"/>
    <property type="match status" value="1"/>
</dbReference>
<dbReference type="RefSeq" id="WP_311702423.1">
    <property type="nucleotide sequence ID" value="NZ_JAVREL010000001.1"/>
</dbReference>
<evidence type="ECO:0000259" key="5">
    <source>
        <dbReference type="Pfam" id="PF13243"/>
    </source>
</evidence>
<comment type="pathway">
    <text evidence="1">Secondary metabolite biosynthesis; hopanoid biosynthesis.</text>
</comment>
<dbReference type="Gene3D" id="1.50.10.20">
    <property type="match status" value="3"/>
</dbReference>
<evidence type="ECO:0000256" key="1">
    <source>
        <dbReference type="ARBA" id="ARBA00004999"/>
    </source>
</evidence>
<dbReference type="InterPro" id="IPR032696">
    <property type="entry name" value="SQ_cyclase_C"/>
</dbReference>
<dbReference type="SUPFAM" id="SSF48239">
    <property type="entry name" value="Terpenoid cyclases/Protein prenyltransferases"/>
    <property type="match status" value="2"/>
</dbReference>